<proteinExistence type="predicted"/>
<evidence type="ECO:0000259" key="2">
    <source>
        <dbReference type="SMART" id="SM00306"/>
    </source>
</evidence>
<evidence type="ECO:0000313" key="4">
    <source>
        <dbReference type="Proteomes" id="UP000323142"/>
    </source>
</evidence>
<dbReference type="PROSITE" id="PS50818">
    <property type="entry name" value="INTEIN_C_TER"/>
    <property type="match status" value="1"/>
</dbReference>
<protein>
    <recommendedName>
        <fullName evidence="2">Hint domain-containing protein</fullName>
    </recommendedName>
</protein>
<dbReference type="Gene3D" id="2.170.16.10">
    <property type="entry name" value="Hedgehog/Intein (Hint) domain"/>
    <property type="match status" value="1"/>
</dbReference>
<feature type="compositionally biased region" description="Basic residues" evidence="1">
    <location>
        <begin position="874"/>
        <end position="887"/>
    </location>
</feature>
<dbReference type="InterPro" id="IPR036844">
    <property type="entry name" value="Hint_dom_sf"/>
</dbReference>
<accession>A0A5B2VRL3</accession>
<gene>
    <name evidence="3" type="ORF">F0L46_04440</name>
</gene>
<comment type="caution">
    <text evidence="3">The sequence shown here is derived from an EMBL/GenBank/DDBJ whole genome shotgun (WGS) entry which is preliminary data.</text>
</comment>
<dbReference type="Proteomes" id="UP000323142">
    <property type="component" value="Unassembled WGS sequence"/>
</dbReference>
<organism evidence="3 4">
    <name type="scientific">Salinarimonas soli</name>
    <dbReference type="NCBI Taxonomy" id="1638099"/>
    <lineage>
        <taxon>Bacteria</taxon>
        <taxon>Pseudomonadati</taxon>
        <taxon>Pseudomonadota</taxon>
        <taxon>Alphaproteobacteria</taxon>
        <taxon>Hyphomicrobiales</taxon>
        <taxon>Salinarimonadaceae</taxon>
        <taxon>Salinarimonas</taxon>
    </lineage>
</organism>
<feature type="compositionally biased region" description="Basic residues" evidence="1">
    <location>
        <begin position="842"/>
        <end position="860"/>
    </location>
</feature>
<sequence>MGPDDFGRAAGEALRGDFTKAKETTLDAVVIGYSVLTGARIGATIGALGGPIGATAGGIIGGVVGGFLLGYVGKTSPNSQKSGLCFSADTKVTLADGSLRRITDVAVSDTILAFSSNDRNGRGQLSASRVTRLFRNITTEWLVLSCGLTVTPGHRFLTEHGTFEAIESILARGGRIVDENGALVAVTAERVVYSEATRHLYEEAEEVAYATQGGAALSPEIRRGWRTYNFEVEGLHTYVAGGIRVHNDSIDDYYGFVSLLGDDRFNATAYDGITAQFGPEAAAAASYSGSLAASSTFGSNLDGLAAARDAAIAAGDFATADAIDAQVESVMQGALAYGDLNAGALMANPDSTSAAAFAAGATLGYNNAALAADFLGMPAEYGTVEIGVEEAVQVGYVDTVVETVEEAVEIGFVDTVVETVEYGVVDYGVVDYGVVDYGVVDYGVVDYGVYDYGYVGYSYDAYSYTGYSYDGYSYSGYSYDGSSAGGYDSGGVGGYGGYGGTDANGNYGGGGSQDGTGYGGGDMGGAATAGGSDQGNQPIVLDLTGKGIRINPLTSSNQFYDMAGDGYQHRTAWAGVGNGVLVIDADGDGQITERREVVLDDWDVTAGGDLQALQNVFDTNDNGLLDDGDERWSMFKVMVTNADGTTTLMSLSELDIQSIDLTADETYIVLPDGSRILGQTTFTRYDGSTGAVADAEFRYDTEGYAVAQTVTHNADGSTTVTNTMRNPDGSRAGEIAGTTSGDGRTVTLKEDTDGDGVVDAVQTRVTVVNANGSETETLSNTTAAGRLLDRTVTQTSADRATVTIQRDATGDGITDQSETRTTLADGSKTFTVSDLSTSRQARERHPHRRYRPGYLRLRHRPERDHERGPDHGLLRARRRDPPRRRGVHGADRRNTDRRRLRDRERGPGCERPDHLQCEHRGAALRLRRNGSCGGHPVRDAEHRVGDDER</sequence>
<dbReference type="GO" id="GO:0016539">
    <property type="term" value="P:intein-mediated protein splicing"/>
    <property type="evidence" value="ECO:0007669"/>
    <property type="project" value="InterPro"/>
</dbReference>
<evidence type="ECO:0000313" key="3">
    <source>
        <dbReference type="EMBL" id="KAA2241250.1"/>
    </source>
</evidence>
<dbReference type="PROSITE" id="PS50817">
    <property type="entry name" value="INTEIN_N_TER"/>
    <property type="match status" value="1"/>
</dbReference>
<dbReference type="EMBL" id="VUOA01000008">
    <property type="protein sequence ID" value="KAA2241250.1"/>
    <property type="molecule type" value="Genomic_DNA"/>
</dbReference>
<feature type="compositionally biased region" description="Basic and acidic residues" evidence="1">
    <location>
        <begin position="861"/>
        <end position="873"/>
    </location>
</feature>
<feature type="compositionally biased region" description="Basic and acidic residues" evidence="1">
    <location>
        <begin position="936"/>
        <end position="949"/>
    </location>
</feature>
<name>A0A5B2VRL3_9HYPH</name>
<feature type="compositionally biased region" description="Basic and acidic residues" evidence="1">
    <location>
        <begin position="888"/>
        <end position="914"/>
    </location>
</feature>
<evidence type="ECO:0000256" key="1">
    <source>
        <dbReference type="SAM" id="MobiDB-lite"/>
    </source>
</evidence>
<dbReference type="SUPFAM" id="SSF51294">
    <property type="entry name" value="Hedgehog/intein (Hint) domain"/>
    <property type="match status" value="1"/>
</dbReference>
<dbReference type="SMART" id="SM00306">
    <property type="entry name" value="HintN"/>
    <property type="match status" value="1"/>
</dbReference>
<reference evidence="3 4" key="1">
    <citation type="submission" date="2019-09" db="EMBL/GenBank/DDBJ databases">
        <title>Salinarimonas rosea gen. nov., sp. nov., a new member of the a-2 subgroup of the Proteobacteria.</title>
        <authorList>
            <person name="Liu J."/>
        </authorList>
    </citation>
    <scope>NUCLEOTIDE SEQUENCE [LARGE SCALE GENOMIC DNA]</scope>
    <source>
        <strain evidence="3 4">BN140002</strain>
    </source>
</reference>
<feature type="region of interest" description="Disordered" evidence="1">
    <location>
        <begin position="808"/>
        <end position="914"/>
    </location>
</feature>
<keyword evidence="4" id="KW-1185">Reference proteome</keyword>
<dbReference type="InterPro" id="IPR030934">
    <property type="entry name" value="Intein_C"/>
</dbReference>
<dbReference type="InterPro" id="IPR003587">
    <property type="entry name" value="Hint_dom_N"/>
</dbReference>
<feature type="region of interest" description="Disordered" evidence="1">
    <location>
        <begin position="927"/>
        <end position="949"/>
    </location>
</feature>
<dbReference type="InterPro" id="IPR006141">
    <property type="entry name" value="Intein_N"/>
</dbReference>
<dbReference type="CDD" id="cd00081">
    <property type="entry name" value="Hint"/>
    <property type="match status" value="1"/>
</dbReference>
<feature type="domain" description="Hint" evidence="2">
    <location>
        <begin position="83"/>
        <end position="188"/>
    </location>
</feature>
<dbReference type="AlphaFoldDB" id="A0A5B2VRL3"/>
<reference evidence="3 4" key="2">
    <citation type="submission" date="2019-09" db="EMBL/GenBank/DDBJ databases">
        <authorList>
            <person name="Jin C."/>
        </authorList>
    </citation>
    <scope>NUCLEOTIDE SEQUENCE [LARGE SCALE GENOMIC DNA]</scope>
    <source>
        <strain evidence="3 4">BN140002</strain>
    </source>
</reference>
<dbReference type="OrthoDB" id="8033153at2"/>
<feature type="compositionally biased region" description="Polar residues" evidence="1">
    <location>
        <begin position="814"/>
        <end position="839"/>
    </location>
</feature>
<dbReference type="NCBIfam" id="TIGR01443">
    <property type="entry name" value="intein_Cterm"/>
    <property type="match status" value="1"/>
</dbReference>